<name>A0A382EF07_9ZZZZ</name>
<proteinExistence type="predicted"/>
<dbReference type="InterPro" id="IPR050065">
    <property type="entry name" value="GlmU-like"/>
</dbReference>
<dbReference type="CDD" id="cd02523">
    <property type="entry name" value="PC_cytidylyltransferase"/>
    <property type="match status" value="1"/>
</dbReference>
<evidence type="ECO:0000256" key="1">
    <source>
        <dbReference type="ARBA" id="ARBA00022679"/>
    </source>
</evidence>
<keyword evidence="1" id="KW-0808">Transferase</keyword>
<dbReference type="InterPro" id="IPR025877">
    <property type="entry name" value="MobA-like_NTP_Trfase"/>
</dbReference>
<evidence type="ECO:0000256" key="2">
    <source>
        <dbReference type="ARBA" id="ARBA00022695"/>
    </source>
</evidence>
<dbReference type="Pfam" id="PF12804">
    <property type="entry name" value="NTP_transf_3"/>
    <property type="match status" value="1"/>
</dbReference>
<dbReference type="EMBL" id="UINC01044029">
    <property type="protein sequence ID" value="SVB48902.1"/>
    <property type="molecule type" value="Genomic_DNA"/>
</dbReference>
<evidence type="ECO:0000259" key="3">
    <source>
        <dbReference type="Pfam" id="PF12804"/>
    </source>
</evidence>
<dbReference type="InterPro" id="IPR029044">
    <property type="entry name" value="Nucleotide-diphossugar_trans"/>
</dbReference>
<dbReference type="SUPFAM" id="SSF53448">
    <property type="entry name" value="Nucleotide-diphospho-sugar transferases"/>
    <property type="match status" value="1"/>
</dbReference>
<dbReference type="PANTHER" id="PTHR43584:SF8">
    <property type="entry name" value="N-ACETYLMURAMATE ALPHA-1-PHOSPHATE URIDYLYLTRANSFERASE"/>
    <property type="match status" value="1"/>
</dbReference>
<dbReference type="AlphaFoldDB" id="A0A382EF07"/>
<protein>
    <recommendedName>
        <fullName evidence="3">MobA-like NTP transferase domain-containing protein</fullName>
    </recommendedName>
</protein>
<keyword evidence="2" id="KW-0548">Nucleotidyltransferase</keyword>
<reference evidence="4" key="1">
    <citation type="submission" date="2018-05" db="EMBL/GenBank/DDBJ databases">
        <authorList>
            <person name="Lanie J.A."/>
            <person name="Ng W.-L."/>
            <person name="Kazmierczak K.M."/>
            <person name="Andrzejewski T.M."/>
            <person name="Davidsen T.M."/>
            <person name="Wayne K.J."/>
            <person name="Tettelin H."/>
            <person name="Glass J.I."/>
            <person name="Rusch D."/>
            <person name="Podicherti R."/>
            <person name="Tsui H.-C.T."/>
            <person name="Winkler M.E."/>
        </authorList>
    </citation>
    <scope>NUCLEOTIDE SEQUENCE</scope>
</reference>
<accession>A0A382EF07</accession>
<organism evidence="4">
    <name type="scientific">marine metagenome</name>
    <dbReference type="NCBI Taxonomy" id="408172"/>
    <lineage>
        <taxon>unclassified sequences</taxon>
        <taxon>metagenomes</taxon>
        <taxon>ecological metagenomes</taxon>
    </lineage>
</organism>
<gene>
    <name evidence="4" type="ORF">METZ01_LOCUS201756</name>
</gene>
<sequence length="254" mass="28480">MKAIVVAAGMGTRLGQLTEDTPKCLLPIDGKSILQYQLDAYRAHDIDDIYIVKGYKHEKIDLPDVTYYLNESYKSNNILLSLMHAESAMDGMFMASYSDIIFHPDVVGRLKASDGHIAVIVDIGWKTQYEGRSDHPISEAEKVVFDEDGYVREIGKVIDHPDDAQGEFIGLMKCSQEGAETFKGYYQQAVATFSCKPFVRAAEFRYAFVTDLLQYMIGHGVLVQAVTIERGWHEVDTVQDITRVRSSVFGDPPP</sequence>
<dbReference type="Gene3D" id="3.90.550.10">
    <property type="entry name" value="Spore Coat Polysaccharide Biosynthesis Protein SpsA, Chain A"/>
    <property type="match status" value="1"/>
</dbReference>
<dbReference type="PANTHER" id="PTHR43584">
    <property type="entry name" value="NUCLEOTIDYL TRANSFERASE"/>
    <property type="match status" value="1"/>
</dbReference>
<feature type="domain" description="MobA-like NTP transferase" evidence="3">
    <location>
        <begin position="3"/>
        <end position="119"/>
    </location>
</feature>
<dbReference type="GO" id="GO:0016779">
    <property type="term" value="F:nucleotidyltransferase activity"/>
    <property type="evidence" value="ECO:0007669"/>
    <property type="project" value="UniProtKB-KW"/>
</dbReference>
<evidence type="ECO:0000313" key="4">
    <source>
        <dbReference type="EMBL" id="SVB48902.1"/>
    </source>
</evidence>